<dbReference type="PANTHER" id="PTHR31001:SF49">
    <property type="entry name" value="ZN(II)2CYS6 TRANSCRIPTION FACTOR (EUROFUNG)"/>
    <property type="match status" value="1"/>
</dbReference>
<dbReference type="InterPro" id="IPR002347">
    <property type="entry name" value="SDR_fam"/>
</dbReference>
<sequence>MSSNPIVLITGANTGLGLETVKALLRSPKAYTILLGGRNIDKANAAAKAVQEEYPQNRSVVKTIQVDVEYDDSISRVFEHVADEYGRVDILINNAGAMLDTQFYSGNLTMREMWNKSWNVNTVGTHILTHTFVPLLLRSSDPRLLFITSGTSALGETEDTSYRFNKSPAKGWPKEEPTFGAYRSSKTGMNMMMCEWVRILREDGVKVFGISPGFLATGLGGNPELYKKLGALDPVIGAEFVRDVVEGARDQDAGKVIRRDEIQACTIESRLTHLESLLKTLMHAAAIQSQGDSVDNTAYVGSTHWSAILDDIHELQVAPSGFIDSQGVNKLATPGAPALGTELIFGSPHIYTLQQVMSRYLPSKLDIDRYLSLYFQGETFVIPFIHTYHFQRQYREFWADPTKVDPLWLSILFSICCLSSLTRETAGPGRPLQRDAVPESPKFHTAAGQCLVIGEYHRPQKLAIEALAVYAQCKNLTTLDPSREAGMILGMVVRMAYELGYHRDPDSFGSLSVFEGEMRRRFWAACKHMDIMISFQQGLPSNICLESCDTKSPRNLLDSDFDVDTQVLPESRPETEPTKLLWFIVKDRQITSFSKVCKYMLSFKKQSETDLHRLDEEIRQTYATIPDILRTRPLSESIADPPFLIITRLYIEFICLKNLCVLHRGYMVQGNVDSTKACVEAAKRLVSQFIDMYKEFSPGGQLHTEQWMLTNFTMNDFLLGVMVLCLVIHIHRKQAFWTGTIDSGIQKEVLSLLEQSYEVCVENSQASRDARRVSHALHLILNSAKTSRAPELQPANGATSGTNSALLVTQTESTLGQTSLAPFDVFDPFNIMGMDFESIDWDAFDSQFVACAQTPAARTSTRGLDSPYYNTLALTRCNFRPDDGKLYPEGKPNENEVPVSEVNGTENKPGKHYVFRSCGWAHSSSSTEGNFNLKSNGTADKNIYWDSPWGVGGNKLKVTTPHGEDLERGYEVTRFGGSGQTSGPLGNVTIELRLYA</sequence>
<comment type="caution">
    <text evidence="7">The sequence shown here is derived from an EMBL/GenBank/DDBJ whole genome shotgun (WGS) entry which is preliminary data.</text>
</comment>
<keyword evidence="5" id="KW-0539">Nucleus</keyword>
<dbReference type="GO" id="GO:0019836">
    <property type="term" value="P:symbiont-mediated hemolysis of host erythrocyte"/>
    <property type="evidence" value="ECO:0007669"/>
    <property type="project" value="InterPro"/>
</dbReference>
<gene>
    <name evidence="7" type="ORF">AARAC_006036</name>
</gene>
<dbReference type="STRING" id="656916.A0A2G7G420"/>
<evidence type="ECO:0000313" key="7">
    <source>
        <dbReference type="EMBL" id="PIG87600.1"/>
    </source>
</evidence>
<evidence type="ECO:0000256" key="1">
    <source>
        <dbReference type="ARBA" id="ARBA00004123"/>
    </source>
</evidence>
<accession>A0A2G7G420</accession>
<dbReference type="PRINTS" id="PR00081">
    <property type="entry name" value="GDHRDH"/>
</dbReference>
<dbReference type="InterPro" id="IPR050613">
    <property type="entry name" value="Sec_Metabolite_Reg"/>
</dbReference>
<dbReference type="GO" id="GO:0003677">
    <property type="term" value="F:DNA binding"/>
    <property type="evidence" value="ECO:0007669"/>
    <property type="project" value="InterPro"/>
</dbReference>
<dbReference type="FunFam" id="3.40.50.720:FF:000922">
    <property type="entry name" value="Uncharacterized protein"/>
    <property type="match status" value="1"/>
</dbReference>
<dbReference type="Pfam" id="PF06355">
    <property type="entry name" value="Aegerolysin"/>
    <property type="match status" value="1"/>
</dbReference>
<dbReference type="SUPFAM" id="SSF51735">
    <property type="entry name" value="NAD(P)-binding Rossmann-fold domains"/>
    <property type="match status" value="1"/>
</dbReference>
<evidence type="ECO:0000259" key="6">
    <source>
        <dbReference type="SMART" id="SM00906"/>
    </source>
</evidence>
<comment type="similarity">
    <text evidence="2">Belongs to the aegerolysin family.</text>
</comment>
<evidence type="ECO:0000256" key="3">
    <source>
        <dbReference type="ARBA" id="ARBA00023015"/>
    </source>
</evidence>
<keyword evidence="3" id="KW-0805">Transcription regulation</keyword>
<keyword evidence="4" id="KW-0804">Transcription</keyword>
<evidence type="ECO:0000256" key="2">
    <source>
        <dbReference type="ARBA" id="ARBA00010795"/>
    </source>
</evidence>
<dbReference type="PANTHER" id="PTHR31001">
    <property type="entry name" value="UNCHARACTERIZED TRANSCRIPTIONAL REGULATORY PROTEIN"/>
    <property type="match status" value="1"/>
</dbReference>
<organism evidence="7 8">
    <name type="scientific">Aspergillus arachidicola</name>
    <dbReference type="NCBI Taxonomy" id="656916"/>
    <lineage>
        <taxon>Eukaryota</taxon>
        <taxon>Fungi</taxon>
        <taxon>Dikarya</taxon>
        <taxon>Ascomycota</taxon>
        <taxon>Pezizomycotina</taxon>
        <taxon>Eurotiomycetes</taxon>
        <taxon>Eurotiomycetidae</taxon>
        <taxon>Eurotiales</taxon>
        <taxon>Aspergillaceae</taxon>
        <taxon>Aspergillus</taxon>
        <taxon>Aspergillus subgen. Circumdati</taxon>
    </lineage>
</organism>
<dbReference type="GO" id="GO:0008270">
    <property type="term" value="F:zinc ion binding"/>
    <property type="evidence" value="ECO:0007669"/>
    <property type="project" value="InterPro"/>
</dbReference>
<dbReference type="CDD" id="cd12148">
    <property type="entry name" value="fungal_TF_MHR"/>
    <property type="match status" value="1"/>
</dbReference>
<evidence type="ECO:0000256" key="5">
    <source>
        <dbReference type="ARBA" id="ARBA00023242"/>
    </source>
</evidence>
<dbReference type="Proteomes" id="UP000231358">
    <property type="component" value="Unassembled WGS sequence"/>
</dbReference>
<feature type="domain" description="Xylanolytic transcriptional activator regulatory" evidence="6">
    <location>
        <begin position="485"/>
        <end position="559"/>
    </location>
</feature>
<proteinExistence type="inferred from homology"/>
<evidence type="ECO:0000256" key="4">
    <source>
        <dbReference type="ARBA" id="ARBA00023163"/>
    </source>
</evidence>
<dbReference type="AlphaFoldDB" id="A0A2G7G420"/>
<dbReference type="GO" id="GO:0005634">
    <property type="term" value="C:nucleus"/>
    <property type="evidence" value="ECO:0007669"/>
    <property type="project" value="UniProtKB-SubCell"/>
</dbReference>
<keyword evidence="8" id="KW-1185">Reference proteome</keyword>
<dbReference type="Pfam" id="PF00106">
    <property type="entry name" value="adh_short"/>
    <property type="match status" value="1"/>
</dbReference>
<dbReference type="InterPro" id="IPR036291">
    <property type="entry name" value="NAD(P)-bd_dom_sf"/>
</dbReference>
<dbReference type="EMBL" id="NEXV01000145">
    <property type="protein sequence ID" value="PIG87600.1"/>
    <property type="molecule type" value="Genomic_DNA"/>
</dbReference>
<comment type="subcellular location">
    <subcellularLocation>
        <location evidence="1">Nucleus</location>
    </subcellularLocation>
</comment>
<dbReference type="GO" id="GO:0006351">
    <property type="term" value="P:DNA-templated transcription"/>
    <property type="evidence" value="ECO:0007669"/>
    <property type="project" value="InterPro"/>
</dbReference>
<reference evidence="7 8" key="1">
    <citation type="submission" date="2017-05" db="EMBL/GenBank/DDBJ databases">
        <title>Genome sequence for an aflatoxigenic pathogen of Argentinian peanut, Aspergillus arachidicola.</title>
        <authorList>
            <person name="Moore G."/>
            <person name="Beltz S.B."/>
            <person name="Mack B.M."/>
        </authorList>
    </citation>
    <scope>NUCLEOTIDE SEQUENCE [LARGE SCALE GENOMIC DNA]</scope>
    <source>
        <strain evidence="7 8">CBS 117610</strain>
    </source>
</reference>
<dbReference type="Gene3D" id="2.60.270.50">
    <property type="match status" value="1"/>
</dbReference>
<dbReference type="InterPro" id="IPR007219">
    <property type="entry name" value="XnlR_reg_dom"/>
</dbReference>
<evidence type="ECO:0000313" key="8">
    <source>
        <dbReference type="Proteomes" id="UP000231358"/>
    </source>
</evidence>
<dbReference type="Gene3D" id="3.40.50.720">
    <property type="entry name" value="NAD(P)-binding Rossmann-like Domain"/>
    <property type="match status" value="1"/>
</dbReference>
<dbReference type="SMART" id="SM00906">
    <property type="entry name" value="Fungal_trans"/>
    <property type="match status" value="1"/>
</dbReference>
<protein>
    <submittedName>
        <fullName evidence="7">Short chain dehydrogenase</fullName>
    </submittedName>
</protein>
<name>A0A2G7G420_9EURO</name>
<dbReference type="Pfam" id="PF04082">
    <property type="entry name" value="Fungal_trans"/>
    <property type="match status" value="1"/>
</dbReference>
<dbReference type="InterPro" id="IPR009413">
    <property type="entry name" value="Aegerolysin-typ"/>
</dbReference>